<keyword evidence="1" id="KW-1133">Transmembrane helix</keyword>
<dbReference type="EMBL" id="BLIY01000037">
    <property type="protein sequence ID" value="GFE56039.1"/>
    <property type="molecule type" value="Genomic_DNA"/>
</dbReference>
<evidence type="ECO:0000256" key="1">
    <source>
        <dbReference type="SAM" id="Phobius"/>
    </source>
</evidence>
<keyword evidence="1" id="KW-0472">Membrane</keyword>
<organism evidence="2 3">
    <name type="scientific">Babesia ovis</name>
    <dbReference type="NCBI Taxonomy" id="5869"/>
    <lineage>
        <taxon>Eukaryota</taxon>
        <taxon>Sar</taxon>
        <taxon>Alveolata</taxon>
        <taxon>Apicomplexa</taxon>
        <taxon>Aconoidasida</taxon>
        <taxon>Piroplasmida</taxon>
        <taxon>Babesiidae</taxon>
        <taxon>Babesia</taxon>
    </lineage>
</organism>
<gene>
    <name evidence="2" type="ORF">BaOVIS_034040</name>
</gene>
<sequence>MEDLKCTKFYEQMRHILNGKNSTDNLLGKLLMIVRQYKYRCRMPFGLYVTAFWTAVLGYLVYSMTVNLDVMHIRSRWRSSSSHLLPVQRLLSHGNFQGDMEQLVYFE</sequence>
<name>A0A9W5WWD7_BABOV</name>
<keyword evidence="1" id="KW-0812">Transmembrane</keyword>
<proteinExistence type="predicted"/>
<evidence type="ECO:0000313" key="3">
    <source>
        <dbReference type="Proteomes" id="UP001057455"/>
    </source>
</evidence>
<keyword evidence="3" id="KW-1185">Reference proteome</keyword>
<reference evidence="2" key="1">
    <citation type="submission" date="2019-12" db="EMBL/GenBank/DDBJ databases">
        <title>Genome sequence of Babesia ovis.</title>
        <authorList>
            <person name="Yamagishi J."/>
            <person name="Sevinc F."/>
            <person name="Xuan X."/>
        </authorList>
    </citation>
    <scope>NUCLEOTIDE SEQUENCE</scope>
    <source>
        <strain evidence="2">Selcuk</strain>
    </source>
</reference>
<feature type="transmembrane region" description="Helical" evidence="1">
    <location>
        <begin position="45"/>
        <end position="62"/>
    </location>
</feature>
<accession>A0A9W5WWD7</accession>
<comment type="caution">
    <text evidence="2">The sequence shown here is derived from an EMBL/GenBank/DDBJ whole genome shotgun (WGS) entry which is preliminary data.</text>
</comment>
<evidence type="ECO:0000313" key="2">
    <source>
        <dbReference type="EMBL" id="GFE56039.1"/>
    </source>
</evidence>
<dbReference type="AlphaFoldDB" id="A0A9W5WWD7"/>
<protein>
    <submittedName>
        <fullName evidence="2">Variant erythrocyte surface antigen-1 family protein protein, putative</fullName>
    </submittedName>
</protein>
<dbReference type="Proteomes" id="UP001057455">
    <property type="component" value="Unassembled WGS sequence"/>
</dbReference>